<evidence type="ECO:0000256" key="1">
    <source>
        <dbReference type="ARBA" id="ARBA00012513"/>
    </source>
</evidence>
<dbReference type="EC" id="2.7.11.1" evidence="1"/>
<sequence>MEVSLHSHIGQHPNVIEWFATGEDHVWRWIAMEYAEGGDLFDKIEADVGVTENIAHLYFIQLVSGVSFMHSKGVAHRDLKPENVLMSESGNLKLADFGLATMFEYKGQKKLSGTMCGSPPYIAPEVLACAKRSSEVVKYAPELVDIWSCGVILFVLLVGNTPWEEPTAQSWEFQEYRKTNGRSSDSLWQRIPPDALSLLRGMMSIDPTKRFSFAQIRQHPWYTRNNKFLSANGQISDPIHVATKMLENLHIDFSQKPPASQRPSQDAMDIDESHPSRARIALSQPETPINDVLFDWERPARPVGIHAISSTQPISRADASLPPHATQSSTFFDALAEEPSMSQFSQTPSVPMTLTQRARKFRDIVPAHSFTRFFSHMPPQLLIQMLSDALHNLNVPLPSVLPPIGQGDHVATFRVRTIDDRKQGLHGEILLDKYYLPESQELLEVRFVKLKGDPLEWRRFFKKVVLLCKDGVFKPDT</sequence>
<dbReference type="PANTHER" id="PTHR43895">
    <property type="entry name" value="CALCIUM/CALMODULIN-DEPENDENT PROTEIN KINASE KINASE-RELATED"/>
    <property type="match status" value="1"/>
</dbReference>
<dbReference type="PROSITE" id="PS00108">
    <property type="entry name" value="PROTEIN_KINASE_ST"/>
    <property type="match status" value="1"/>
</dbReference>
<dbReference type="FunFam" id="1.10.510.10:FF:000692">
    <property type="entry name" value="Serine/threonine protein kinase, variant"/>
    <property type="match status" value="1"/>
</dbReference>
<dbReference type="GO" id="GO:0005524">
    <property type="term" value="F:ATP binding"/>
    <property type="evidence" value="ECO:0007669"/>
    <property type="project" value="UniProtKB-KW"/>
</dbReference>
<dbReference type="GO" id="GO:0005634">
    <property type="term" value="C:nucleus"/>
    <property type="evidence" value="ECO:0007669"/>
    <property type="project" value="TreeGrafter"/>
</dbReference>
<feature type="domain" description="Protein kinase" evidence="9">
    <location>
        <begin position="1"/>
        <end position="222"/>
    </location>
</feature>
<dbReference type="SMART" id="SM00220">
    <property type="entry name" value="S_TKc"/>
    <property type="match status" value="1"/>
</dbReference>
<comment type="catalytic activity">
    <reaction evidence="8">
        <text>L-seryl-[protein] + ATP = O-phospho-L-seryl-[protein] + ADP + H(+)</text>
        <dbReference type="Rhea" id="RHEA:17989"/>
        <dbReference type="Rhea" id="RHEA-COMP:9863"/>
        <dbReference type="Rhea" id="RHEA-COMP:11604"/>
        <dbReference type="ChEBI" id="CHEBI:15378"/>
        <dbReference type="ChEBI" id="CHEBI:29999"/>
        <dbReference type="ChEBI" id="CHEBI:30616"/>
        <dbReference type="ChEBI" id="CHEBI:83421"/>
        <dbReference type="ChEBI" id="CHEBI:456216"/>
        <dbReference type="EC" id="2.7.11.1"/>
    </reaction>
</comment>
<name>A0AAN7UPY9_9PEZI</name>
<evidence type="ECO:0000256" key="5">
    <source>
        <dbReference type="ARBA" id="ARBA00022777"/>
    </source>
</evidence>
<evidence type="ECO:0000256" key="2">
    <source>
        <dbReference type="ARBA" id="ARBA00022527"/>
    </source>
</evidence>
<keyword evidence="3" id="KW-0808">Transferase</keyword>
<dbReference type="GO" id="GO:0005737">
    <property type="term" value="C:cytoplasm"/>
    <property type="evidence" value="ECO:0007669"/>
    <property type="project" value="TreeGrafter"/>
</dbReference>
<evidence type="ECO:0000256" key="4">
    <source>
        <dbReference type="ARBA" id="ARBA00022741"/>
    </source>
</evidence>
<evidence type="ECO:0000256" key="3">
    <source>
        <dbReference type="ARBA" id="ARBA00022679"/>
    </source>
</evidence>
<keyword evidence="4" id="KW-0547">Nucleotide-binding</keyword>
<dbReference type="InterPro" id="IPR000719">
    <property type="entry name" value="Prot_kinase_dom"/>
</dbReference>
<organism evidence="10 11">
    <name type="scientific">Xylaria bambusicola</name>
    <dbReference type="NCBI Taxonomy" id="326684"/>
    <lineage>
        <taxon>Eukaryota</taxon>
        <taxon>Fungi</taxon>
        <taxon>Dikarya</taxon>
        <taxon>Ascomycota</taxon>
        <taxon>Pezizomycotina</taxon>
        <taxon>Sordariomycetes</taxon>
        <taxon>Xylariomycetidae</taxon>
        <taxon>Xylariales</taxon>
        <taxon>Xylariaceae</taxon>
        <taxon>Xylaria</taxon>
    </lineage>
</organism>
<dbReference type="AlphaFoldDB" id="A0AAN7UPY9"/>
<evidence type="ECO:0000256" key="7">
    <source>
        <dbReference type="ARBA" id="ARBA00047899"/>
    </source>
</evidence>
<dbReference type="InterPro" id="IPR011009">
    <property type="entry name" value="Kinase-like_dom_sf"/>
</dbReference>
<dbReference type="EMBL" id="JAWHQM010000016">
    <property type="protein sequence ID" value="KAK5630468.1"/>
    <property type="molecule type" value="Genomic_DNA"/>
</dbReference>
<evidence type="ECO:0000313" key="11">
    <source>
        <dbReference type="Proteomes" id="UP001305414"/>
    </source>
</evidence>
<protein>
    <recommendedName>
        <fullName evidence="1">non-specific serine/threonine protein kinase</fullName>
        <ecNumber evidence="1">2.7.11.1</ecNumber>
    </recommendedName>
</protein>
<evidence type="ECO:0000259" key="9">
    <source>
        <dbReference type="PROSITE" id="PS50011"/>
    </source>
</evidence>
<evidence type="ECO:0000256" key="8">
    <source>
        <dbReference type="ARBA" id="ARBA00048679"/>
    </source>
</evidence>
<reference evidence="10 11" key="1">
    <citation type="submission" date="2023-10" db="EMBL/GenBank/DDBJ databases">
        <title>Draft genome sequence of Xylaria bambusicola isolate GMP-LS, the root and basal stem rot pathogen of sugarcane in Indonesia.</title>
        <authorList>
            <person name="Selvaraj P."/>
            <person name="Muralishankar V."/>
            <person name="Muruganantham S."/>
            <person name="Sp S."/>
            <person name="Haryani S."/>
            <person name="Lau K.J.X."/>
            <person name="Naqvi N.I."/>
        </authorList>
    </citation>
    <scope>NUCLEOTIDE SEQUENCE [LARGE SCALE GENOMIC DNA]</scope>
    <source>
        <strain evidence="10">GMP-LS</strain>
    </source>
</reference>
<comment type="catalytic activity">
    <reaction evidence="7">
        <text>L-threonyl-[protein] + ATP = O-phospho-L-threonyl-[protein] + ADP + H(+)</text>
        <dbReference type="Rhea" id="RHEA:46608"/>
        <dbReference type="Rhea" id="RHEA-COMP:11060"/>
        <dbReference type="Rhea" id="RHEA-COMP:11605"/>
        <dbReference type="ChEBI" id="CHEBI:15378"/>
        <dbReference type="ChEBI" id="CHEBI:30013"/>
        <dbReference type="ChEBI" id="CHEBI:30616"/>
        <dbReference type="ChEBI" id="CHEBI:61977"/>
        <dbReference type="ChEBI" id="CHEBI:456216"/>
        <dbReference type="EC" id="2.7.11.1"/>
    </reaction>
</comment>
<dbReference type="GO" id="GO:0007095">
    <property type="term" value="P:mitotic G2 DNA damage checkpoint signaling"/>
    <property type="evidence" value="ECO:0007669"/>
    <property type="project" value="TreeGrafter"/>
</dbReference>
<dbReference type="PANTHER" id="PTHR43895:SF32">
    <property type="entry name" value="SERINE_THREONINE-PROTEIN KINASE CHK1"/>
    <property type="match status" value="1"/>
</dbReference>
<dbReference type="Gene3D" id="1.10.510.10">
    <property type="entry name" value="Transferase(Phosphotransferase) domain 1"/>
    <property type="match status" value="1"/>
</dbReference>
<gene>
    <name evidence="10" type="ORF">RRF57_006183</name>
</gene>
<evidence type="ECO:0000313" key="10">
    <source>
        <dbReference type="EMBL" id="KAK5630468.1"/>
    </source>
</evidence>
<accession>A0AAN7UPY9</accession>
<keyword evidence="2" id="KW-0723">Serine/threonine-protein kinase</keyword>
<keyword evidence="5" id="KW-0418">Kinase</keyword>
<keyword evidence="6" id="KW-0067">ATP-binding</keyword>
<proteinExistence type="predicted"/>
<dbReference type="InterPro" id="IPR008271">
    <property type="entry name" value="Ser/Thr_kinase_AS"/>
</dbReference>
<evidence type="ECO:0000256" key="6">
    <source>
        <dbReference type="ARBA" id="ARBA00022840"/>
    </source>
</evidence>
<dbReference type="SUPFAM" id="SSF56112">
    <property type="entry name" value="Protein kinase-like (PK-like)"/>
    <property type="match status" value="1"/>
</dbReference>
<dbReference type="PROSITE" id="PS50011">
    <property type="entry name" value="PROTEIN_KINASE_DOM"/>
    <property type="match status" value="1"/>
</dbReference>
<dbReference type="Proteomes" id="UP001305414">
    <property type="component" value="Unassembled WGS sequence"/>
</dbReference>
<keyword evidence="11" id="KW-1185">Reference proteome</keyword>
<comment type="caution">
    <text evidence="10">The sequence shown here is derived from an EMBL/GenBank/DDBJ whole genome shotgun (WGS) entry which is preliminary data.</text>
</comment>
<dbReference type="Pfam" id="PF00069">
    <property type="entry name" value="Pkinase"/>
    <property type="match status" value="1"/>
</dbReference>
<dbReference type="GO" id="GO:0004674">
    <property type="term" value="F:protein serine/threonine kinase activity"/>
    <property type="evidence" value="ECO:0007669"/>
    <property type="project" value="UniProtKB-KW"/>
</dbReference>
<dbReference type="GO" id="GO:0035861">
    <property type="term" value="C:site of double-strand break"/>
    <property type="evidence" value="ECO:0007669"/>
    <property type="project" value="TreeGrafter"/>
</dbReference>